<dbReference type="Pfam" id="PF07103">
    <property type="entry name" value="DUF1365"/>
    <property type="match status" value="1"/>
</dbReference>
<name>A0ABP6PHW2_9ACTN</name>
<feature type="region of interest" description="Disordered" evidence="1">
    <location>
        <begin position="264"/>
        <end position="291"/>
    </location>
</feature>
<evidence type="ECO:0000256" key="1">
    <source>
        <dbReference type="SAM" id="MobiDB-lite"/>
    </source>
</evidence>
<proteinExistence type="predicted"/>
<keyword evidence="3" id="KW-1185">Reference proteome</keyword>
<comment type="caution">
    <text evidence="2">The sequence shown here is derived from an EMBL/GenBank/DDBJ whole genome shotgun (WGS) entry which is preliminary data.</text>
</comment>
<dbReference type="RefSeq" id="WP_344690487.1">
    <property type="nucleotide sequence ID" value="NZ_BAAAVV010000011.1"/>
</dbReference>
<dbReference type="InterPro" id="IPR010775">
    <property type="entry name" value="DUF1365"/>
</dbReference>
<protein>
    <submittedName>
        <fullName evidence="2">DUF1365 domain-containing protein</fullName>
    </submittedName>
</protein>
<organism evidence="2 3">
    <name type="scientific">Blastococcus jejuensis</name>
    <dbReference type="NCBI Taxonomy" id="351224"/>
    <lineage>
        <taxon>Bacteria</taxon>
        <taxon>Bacillati</taxon>
        <taxon>Actinomycetota</taxon>
        <taxon>Actinomycetes</taxon>
        <taxon>Geodermatophilales</taxon>
        <taxon>Geodermatophilaceae</taxon>
        <taxon>Blastococcus</taxon>
    </lineage>
</organism>
<dbReference type="EMBL" id="BAAAVV010000011">
    <property type="protein sequence ID" value="GAA3179434.1"/>
    <property type="molecule type" value="Genomic_DNA"/>
</dbReference>
<dbReference type="PANTHER" id="PTHR33973:SF4">
    <property type="entry name" value="OS07G0153300 PROTEIN"/>
    <property type="match status" value="1"/>
</dbReference>
<dbReference type="Proteomes" id="UP001499924">
    <property type="component" value="Unassembled WGS sequence"/>
</dbReference>
<evidence type="ECO:0000313" key="2">
    <source>
        <dbReference type="EMBL" id="GAA3179434.1"/>
    </source>
</evidence>
<accession>A0ABP6PHW2</accession>
<dbReference type="PANTHER" id="PTHR33973">
    <property type="entry name" value="OS07G0153300 PROTEIN"/>
    <property type="match status" value="1"/>
</dbReference>
<gene>
    <name evidence="2" type="ORF">GCM10010531_36820</name>
</gene>
<evidence type="ECO:0000313" key="3">
    <source>
        <dbReference type="Proteomes" id="UP001499924"/>
    </source>
</evidence>
<sequence>MTATALTPPRAAADRWAPVATPALYDVRIRHTRTTPLRNSFEYGADLWLVDLDDVAAGRLAADGPLPRWLRAQVRFEPADHLGDPTRSIKENVAEFARLHGVDDVVRVLMLASPRSGAGRLSHVFNPLSTHWCYRADGSLACLVAEVHNTYGERHAYLLRPDDAGRAEADKEFYVSPFFAVSGRYRMRFSAPGARLHVGMALTDGGRTPFTATVRGSARAATVRAIRAATLRRPMMALRVSALIRVQGVTLWLRGLPVVARTPHHAPAGVASPVGRTPAGTRNHRENRTGS</sequence>
<reference evidence="3" key="1">
    <citation type="journal article" date="2019" name="Int. J. Syst. Evol. Microbiol.">
        <title>The Global Catalogue of Microorganisms (GCM) 10K type strain sequencing project: providing services to taxonomists for standard genome sequencing and annotation.</title>
        <authorList>
            <consortium name="The Broad Institute Genomics Platform"/>
            <consortium name="The Broad Institute Genome Sequencing Center for Infectious Disease"/>
            <person name="Wu L."/>
            <person name="Ma J."/>
        </authorList>
    </citation>
    <scope>NUCLEOTIDE SEQUENCE [LARGE SCALE GENOMIC DNA]</scope>
    <source>
        <strain evidence="3">JCM 15614</strain>
    </source>
</reference>